<keyword evidence="5" id="KW-0862">Zinc</keyword>
<feature type="transmembrane region" description="Helical" evidence="6">
    <location>
        <begin position="99"/>
        <end position="117"/>
    </location>
</feature>
<dbReference type="AlphaFoldDB" id="A0AAW1QIW8"/>
<reference evidence="7 8" key="1">
    <citation type="journal article" date="2024" name="Nat. Commun.">
        <title>Phylogenomics reveals the evolutionary origins of lichenization in chlorophyte algae.</title>
        <authorList>
            <person name="Puginier C."/>
            <person name="Libourel C."/>
            <person name="Otte J."/>
            <person name="Skaloud P."/>
            <person name="Haon M."/>
            <person name="Grisel S."/>
            <person name="Petersen M."/>
            <person name="Berrin J.G."/>
            <person name="Delaux P.M."/>
            <person name="Dal Grande F."/>
            <person name="Keller J."/>
        </authorList>
    </citation>
    <scope>NUCLEOTIDE SEQUENCE [LARGE SCALE GENOMIC DNA]</scope>
    <source>
        <strain evidence="7 8">SAG 2145</strain>
    </source>
</reference>
<gene>
    <name evidence="7" type="ORF">WJX74_006731</name>
</gene>
<keyword evidence="8" id="KW-1185">Reference proteome</keyword>
<feature type="transmembrane region" description="Helical" evidence="6">
    <location>
        <begin position="76"/>
        <end position="93"/>
    </location>
</feature>
<keyword evidence="3 6" id="KW-1133">Transmembrane helix</keyword>
<dbReference type="GO" id="GO:0009744">
    <property type="term" value="P:response to sucrose"/>
    <property type="evidence" value="ECO:0007669"/>
    <property type="project" value="UniProtKB-ARBA"/>
</dbReference>
<feature type="binding site" evidence="5">
    <location>
        <position position="161"/>
    </location>
    <ligand>
        <name>Zn(2+)</name>
        <dbReference type="ChEBI" id="CHEBI:29105"/>
    </ligand>
</feature>
<comment type="caution">
    <text evidence="7">The sequence shown here is derived from an EMBL/GenBank/DDBJ whole genome shotgun (WGS) entry which is preliminary data.</text>
</comment>
<comment type="subcellular location">
    <subcellularLocation>
        <location evidence="1">Membrane</location>
        <topology evidence="1">Multi-pass membrane protein</topology>
    </subcellularLocation>
</comment>
<sequence>MLSTAKTTALTVAAAVYVTALVNLFGSSTLFHRPNWSIPVRNFLRRLDRASIYLLIAGTYTPVCVAALPQKEGRDLLTYVWIGALLGLLQQVFWPTGPKWVSCTVYVLLGWAAAAYADSLYSSLTLWQGSLLVMGGLLYSVGAGCFAVHWPNPKPGVLAYHEVFHIFVIAASVCHFSVVVLLLREPRAVSTSPPNWLSS</sequence>
<keyword evidence="4 6" id="KW-0472">Membrane</keyword>
<evidence type="ECO:0000256" key="4">
    <source>
        <dbReference type="ARBA" id="ARBA00023136"/>
    </source>
</evidence>
<dbReference type="Proteomes" id="UP001438707">
    <property type="component" value="Unassembled WGS sequence"/>
</dbReference>
<feature type="transmembrane region" description="Helical" evidence="6">
    <location>
        <begin position="163"/>
        <end position="183"/>
    </location>
</feature>
<evidence type="ECO:0000313" key="8">
    <source>
        <dbReference type="Proteomes" id="UP001438707"/>
    </source>
</evidence>
<proteinExistence type="predicted"/>
<dbReference type="GO" id="GO:0046872">
    <property type="term" value="F:metal ion binding"/>
    <property type="evidence" value="ECO:0007669"/>
    <property type="project" value="UniProtKB-KW"/>
</dbReference>
<accession>A0AAW1QIW8</accession>
<evidence type="ECO:0000313" key="7">
    <source>
        <dbReference type="EMBL" id="KAK9821381.1"/>
    </source>
</evidence>
<evidence type="ECO:0000256" key="1">
    <source>
        <dbReference type="ARBA" id="ARBA00004141"/>
    </source>
</evidence>
<feature type="transmembrane region" description="Helical" evidence="6">
    <location>
        <begin position="129"/>
        <end position="151"/>
    </location>
</feature>
<dbReference type="InterPro" id="IPR004254">
    <property type="entry name" value="AdipoR/HlyIII-related"/>
</dbReference>
<feature type="transmembrane region" description="Helical" evidence="6">
    <location>
        <begin position="51"/>
        <end position="69"/>
    </location>
</feature>
<name>A0AAW1QIW8_9CHLO</name>
<keyword evidence="5" id="KW-0479">Metal-binding</keyword>
<dbReference type="PANTHER" id="PTHR20855:SF3">
    <property type="entry name" value="LD03007P"/>
    <property type="match status" value="1"/>
</dbReference>
<organism evidence="7 8">
    <name type="scientific">Apatococcus lobatus</name>
    <dbReference type="NCBI Taxonomy" id="904363"/>
    <lineage>
        <taxon>Eukaryota</taxon>
        <taxon>Viridiplantae</taxon>
        <taxon>Chlorophyta</taxon>
        <taxon>core chlorophytes</taxon>
        <taxon>Trebouxiophyceae</taxon>
        <taxon>Chlorellales</taxon>
        <taxon>Chlorellaceae</taxon>
        <taxon>Apatococcus</taxon>
    </lineage>
</organism>
<feature type="transmembrane region" description="Helical" evidence="6">
    <location>
        <begin position="12"/>
        <end position="31"/>
    </location>
</feature>
<dbReference type="EMBL" id="JALJOS010000038">
    <property type="protein sequence ID" value="KAK9821381.1"/>
    <property type="molecule type" value="Genomic_DNA"/>
</dbReference>
<dbReference type="PANTHER" id="PTHR20855">
    <property type="entry name" value="ADIPOR/PROGESTIN RECEPTOR-RELATED"/>
    <property type="match status" value="1"/>
</dbReference>
<feature type="binding site" evidence="5">
    <location>
        <position position="32"/>
    </location>
    <ligand>
        <name>Zn(2+)</name>
        <dbReference type="ChEBI" id="CHEBI:29105"/>
    </ligand>
</feature>
<evidence type="ECO:0000256" key="3">
    <source>
        <dbReference type="ARBA" id="ARBA00022989"/>
    </source>
</evidence>
<keyword evidence="2 6" id="KW-0812">Transmembrane</keyword>
<feature type="binding site" evidence="5">
    <location>
        <position position="165"/>
    </location>
    <ligand>
        <name>Zn(2+)</name>
        <dbReference type="ChEBI" id="CHEBI:29105"/>
    </ligand>
</feature>
<evidence type="ECO:0000256" key="6">
    <source>
        <dbReference type="SAM" id="Phobius"/>
    </source>
</evidence>
<evidence type="ECO:0008006" key="9">
    <source>
        <dbReference type="Google" id="ProtNLM"/>
    </source>
</evidence>
<evidence type="ECO:0000256" key="5">
    <source>
        <dbReference type="PIRSR" id="PIRSR604254-1"/>
    </source>
</evidence>
<protein>
    <recommendedName>
        <fullName evidence="9">Hemolysin III</fullName>
    </recommendedName>
</protein>
<dbReference type="GO" id="GO:0016020">
    <property type="term" value="C:membrane"/>
    <property type="evidence" value="ECO:0007669"/>
    <property type="project" value="UniProtKB-SubCell"/>
</dbReference>
<evidence type="ECO:0000256" key="2">
    <source>
        <dbReference type="ARBA" id="ARBA00022692"/>
    </source>
</evidence>
<dbReference type="Pfam" id="PF03006">
    <property type="entry name" value="HlyIII"/>
    <property type="match status" value="1"/>
</dbReference>